<reference evidence="9" key="1">
    <citation type="submission" date="2019-01" db="EMBL/GenBank/DDBJ databases">
        <title>Gri0909 isolated from a small marine red alga.</title>
        <authorList>
            <person name="Kim J."/>
            <person name="Jeong S.E."/>
            <person name="Jeon C.O."/>
        </authorList>
    </citation>
    <scope>NUCLEOTIDE SEQUENCE [LARGE SCALE GENOMIC DNA]</scope>
    <source>
        <strain evidence="9">Gri0909</strain>
    </source>
</reference>
<evidence type="ECO:0000313" key="8">
    <source>
        <dbReference type="EMBL" id="RVU37924.1"/>
    </source>
</evidence>
<dbReference type="AlphaFoldDB" id="A0A437QTU2"/>
<dbReference type="HAMAP" id="MF_01928">
    <property type="entry name" value="PurK"/>
    <property type="match status" value="1"/>
</dbReference>
<dbReference type="FunFam" id="3.30.1490.20:FF:000015">
    <property type="entry name" value="N5-carboxyaminoimidazole ribonucleotide synthase"/>
    <property type="match status" value="1"/>
</dbReference>
<dbReference type="GO" id="GO:0004638">
    <property type="term" value="F:phosphoribosylaminoimidazole carboxylase activity"/>
    <property type="evidence" value="ECO:0007669"/>
    <property type="project" value="InterPro"/>
</dbReference>
<dbReference type="GO" id="GO:0005524">
    <property type="term" value="F:ATP binding"/>
    <property type="evidence" value="ECO:0007669"/>
    <property type="project" value="UniProtKB-UniRule"/>
</dbReference>
<feature type="binding site" evidence="5">
    <location>
        <begin position="157"/>
        <end position="163"/>
    </location>
    <ligand>
        <name>ATP</name>
        <dbReference type="ChEBI" id="CHEBI:30616"/>
    </ligand>
</feature>
<evidence type="ECO:0000256" key="2">
    <source>
        <dbReference type="ARBA" id="ARBA00022741"/>
    </source>
</evidence>
<feature type="binding site" evidence="5">
    <location>
        <begin position="272"/>
        <end position="273"/>
    </location>
    <ligand>
        <name>ATP</name>
        <dbReference type="ChEBI" id="CHEBI:30616"/>
    </ligand>
</feature>
<dbReference type="UniPathway" id="UPA00074">
    <property type="reaction ID" value="UER00942"/>
</dbReference>
<protein>
    <recommendedName>
        <fullName evidence="5 6">N5-carboxyaminoimidazole ribonucleotide synthase</fullName>
        <shortName evidence="5 6">N5-CAIR synthase</shortName>
        <ecNumber evidence="5 6">6.3.4.18</ecNumber>
    </recommendedName>
    <alternativeName>
        <fullName evidence="5 6">5-(carboxyamino)imidazole ribonucleotide synthetase</fullName>
    </alternativeName>
</protein>
<dbReference type="OrthoDB" id="9804625at2"/>
<comment type="function">
    <text evidence="6">Catalyzes the ATP-dependent conversion of 5-aminoimidazole ribonucleotide (AIR) and HCO(3)- to N5-carboxyaminoimidazole ribonucleotide (N5-CAIR).</text>
</comment>
<dbReference type="InterPro" id="IPR054350">
    <property type="entry name" value="PurT/PurK_preATP-grasp"/>
</dbReference>
<feature type="domain" description="ATP-grasp" evidence="7">
    <location>
        <begin position="116"/>
        <end position="302"/>
    </location>
</feature>
<dbReference type="GO" id="GO:0034028">
    <property type="term" value="F:5-(carboxyamino)imidazole ribonucleotide synthase activity"/>
    <property type="evidence" value="ECO:0007669"/>
    <property type="project" value="UniProtKB-UniRule"/>
</dbReference>
<comment type="caution">
    <text evidence="8">The sequence shown here is derived from an EMBL/GenBank/DDBJ whole genome shotgun (WGS) entry which is preliminary data.</text>
</comment>
<dbReference type="NCBIfam" id="NF004675">
    <property type="entry name" value="PRK06019.1-1"/>
    <property type="match status" value="1"/>
</dbReference>
<sequence length="360" mass="38549">MATKKTSSGPVAPGACIGILGGGQLGRMTVIAAAEMGYRCLILEPQEGCPASHVAEHIAGSYEDETVLARFAEACDVITLEFENVPVAALKYLEDRVPVRPGSHALRIAQDRILEKQALNDAGIGTAPWAEVTDEASLVAAIEKIGLPAVLKTARFGYDGKGQAMLKPGDDPLKAWKDLGGVRCILEGFVDFDCEVSVITARSASGEIRAFPVVMNEHRNHILYKTHAPADLPSATARAAEEIADKAIEALDLTGLLAVEMFACHDGSVLVNEVAPRPHNSGHWSIDACMTSQFQQLVRAVCGLPLGSTEILRPAEMTNLLGDEIDDWEAFLAEPNAQLHLYGKAEAKPGRKMGHVTRLK</sequence>
<dbReference type="RefSeq" id="WP_127763297.1">
    <property type="nucleotide sequence ID" value="NZ_SADE01000001.1"/>
</dbReference>
<feature type="binding site" evidence="5">
    <location>
        <position position="152"/>
    </location>
    <ligand>
        <name>ATP</name>
        <dbReference type="ChEBI" id="CHEBI:30616"/>
    </ligand>
</feature>
<feature type="binding site" evidence="5">
    <location>
        <begin position="187"/>
        <end position="190"/>
    </location>
    <ligand>
        <name>ATP</name>
        <dbReference type="ChEBI" id="CHEBI:30616"/>
    </ligand>
</feature>
<organism evidence="8 9">
    <name type="scientific">Hwanghaeella grinnelliae</name>
    <dbReference type="NCBI Taxonomy" id="2500179"/>
    <lineage>
        <taxon>Bacteria</taxon>
        <taxon>Pseudomonadati</taxon>
        <taxon>Pseudomonadota</taxon>
        <taxon>Alphaproteobacteria</taxon>
        <taxon>Rhodospirillales</taxon>
        <taxon>Rhodospirillaceae</taxon>
        <taxon>Hwanghaeella</taxon>
    </lineage>
</organism>
<comment type="catalytic activity">
    <reaction evidence="5 6">
        <text>5-amino-1-(5-phospho-beta-D-ribosyl)imidazole + hydrogencarbonate + ATP = 5-carboxyamino-1-(5-phospho-D-ribosyl)imidazole + ADP + phosphate + 2 H(+)</text>
        <dbReference type="Rhea" id="RHEA:19317"/>
        <dbReference type="ChEBI" id="CHEBI:15378"/>
        <dbReference type="ChEBI" id="CHEBI:17544"/>
        <dbReference type="ChEBI" id="CHEBI:30616"/>
        <dbReference type="ChEBI" id="CHEBI:43474"/>
        <dbReference type="ChEBI" id="CHEBI:58730"/>
        <dbReference type="ChEBI" id="CHEBI:137981"/>
        <dbReference type="ChEBI" id="CHEBI:456216"/>
        <dbReference type="EC" id="6.3.4.18"/>
    </reaction>
</comment>
<dbReference type="InterPro" id="IPR005875">
    <property type="entry name" value="PurK"/>
</dbReference>
<accession>A0A437QTU2</accession>
<dbReference type="SUPFAM" id="SSF51246">
    <property type="entry name" value="Rudiment single hybrid motif"/>
    <property type="match status" value="1"/>
</dbReference>
<dbReference type="InterPro" id="IPR013815">
    <property type="entry name" value="ATP_grasp_subdomain_1"/>
</dbReference>
<dbReference type="PANTHER" id="PTHR11609:SF5">
    <property type="entry name" value="PHOSPHORIBOSYLAMINOIMIDAZOLE CARBOXYLASE"/>
    <property type="match status" value="1"/>
</dbReference>
<comment type="similarity">
    <text evidence="5 6">Belongs to the PurK/PurT family.</text>
</comment>
<dbReference type="InterPro" id="IPR040686">
    <property type="entry name" value="PurK_C"/>
</dbReference>
<dbReference type="Pfam" id="PF17769">
    <property type="entry name" value="PurK_C"/>
    <property type="match status" value="1"/>
</dbReference>
<dbReference type="Gene3D" id="3.40.50.20">
    <property type="match status" value="1"/>
</dbReference>
<evidence type="ECO:0000313" key="9">
    <source>
        <dbReference type="Proteomes" id="UP000287447"/>
    </source>
</evidence>
<dbReference type="PANTHER" id="PTHR11609">
    <property type="entry name" value="PURINE BIOSYNTHESIS PROTEIN 6/7, PUR6/7"/>
    <property type="match status" value="1"/>
</dbReference>
<dbReference type="NCBIfam" id="NF004679">
    <property type="entry name" value="PRK06019.1-5"/>
    <property type="match status" value="1"/>
</dbReference>
<dbReference type="EC" id="6.3.4.18" evidence="5 6"/>
<comment type="subunit">
    <text evidence="5 6">Homodimer.</text>
</comment>
<keyword evidence="1 5" id="KW-0436">Ligase</keyword>
<dbReference type="SUPFAM" id="SSF52440">
    <property type="entry name" value="PreATP-grasp domain"/>
    <property type="match status" value="1"/>
</dbReference>
<evidence type="ECO:0000256" key="5">
    <source>
        <dbReference type="HAMAP-Rule" id="MF_01928"/>
    </source>
</evidence>
<keyword evidence="3 5" id="KW-0658">Purine biosynthesis</keyword>
<keyword evidence="9" id="KW-1185">Reference proteome</keyword>
<name>A0A437QTU2_9PROT</name>
<evidence type="ECO:0000259" key="7">
    <source>
        <dbReference type="PROSITE" id="PS50975"/>
    </source>
</evidence>
<comment type="function">
    <text evidence="5">Catalyzes the ATP-dependent conversion of 5-aminoimidazole ribonucleotide (AIR) and HCO(3)(-) to N5-carboxyaminoimidazole ribonucleotide (N5-CAIR).</text>
</comment>
<dbReference type="Proteomes" id="UP000287447">
    <property type="component" value="Unassembled WGS sequence"/>
</dbReference>
<comment type="pathway">
    <text evidence="5 6">Purine metabolism; IMP biosynthesis via de novo pathway; 5-amino-1-(5-phospho-D-ribosyl)imidazole-4-carboxylate from 5-amino-1-(5-phospho-D-ribosyl)imidazole (N5-CAIR route): step 1/2.</text>
</comment>
<dbReference type="GO" id="GO:0046872">
    <property type="term" value="F:metal ion binding"/>
    <property type="evidence" value="ECO:0007669"/>
    <property type="project" value="InterPro"/>
</dbReference>
<dbReference type="InterPro" id="IPR011761">
    <property type="entry name" value="ATP-grasp"/>
</dbReference>
<dbReference type="FunFam" id="3.40.50.20:FF:000016">
    <property type="entry name" value="N5-carboxyaminoimidazole ribonucleotide synthase"/>
    <property type="match status" value="1"/>
</dbReference>
<dbReference type="EMBL" id="SADE01000001">
    <property type="protein sequence ID" value="RVU37924.1"/>
    <property type="molecule type" value="Genomic_DNA"/>
</dbReference>
<dbReference type="NCBIfam" id="TIGR01161">
    <property type="entry name" value="purK"/>
    <property type="match status" value="1"/>
</dbReference>
<gene>
    <name evidence="5 6" type="primary">purK</name>
    <name evidence="8" type="ORF">EOI86_01060</name>
</gene>
<dbReference type="SUPFAM" id="SSF56059">
    <property type="entry name" value="Glutathione synthetase ATP-binding domain-like"/>
    <property type="match status" value="1"/>
</dbReference>
<proteinExistence type="inferred from homology"/>
<feature type="binding site" evidence="5">
    <location>
        <position position="195"/>
    </location>
    <ligand>
        <name>ATP</name>
        <dbReference type="ChEBI" id="CHEBI:30616"/>
    </ligand>
</feature>
<dbReference type="GO" id="GO:0006189">
    <property type="term" value="P:'de novo' IMP biosynthetic process"/>
    <property type="evidence" value="ECO:0007669"/>
    <property type="project" value="UniProtKB-UniRule"/>
</dbReference>
<dbReference type="PROSITE" id="PS50975">
    <property type="entry name" value="ATP_GRASP"/>
    <property type="match status" value="1"/>
</dbReference>
<dbReference type="InterPro" id="IPR011054">
    <property type="entry name" value="Rudment_hybrid_motif"/>
</dbReference>
<dbReference type="Pfam" id="PF02222">
    <property type="entry name" value="ATP-grasp"/>
    <property type="match status" value="1"/>
</dbReference>
<dbReference type="Pfam" id="PF22660">
    <property type="entry name" value="RS_preATP-grasp-like"/>
    <property type="match status" value="1"/>
</dbReference>
<dbReference type="GO" id="GO:0005829">
    <property type="term" value="C:cytosol"/>
    <property type="evidence" value="ECO:0007669"/>
    <property type="project" value="TreeGrafter"/>
</dbReference>
<evidence type="ECO:0000256" key="1">
    <source>
        <dbReference type="ARBA" id="ARBA00022598"/>
    </source>
</evidence>
<dbReference type="FunFam" id="3.30.470.20:FF:000029">
    <property type="entry name" value="N5-carboxyaminoimidazole ribonucleotide synthase"/>
    <property type="match status" value="1"/>
</dbReference>
<dbReference type="InterPro" id="IPR016185">
    <property type="entry name" value="PreATP-grasp_dom_sf"/>
</dbReference>
<dbReference type="Gene3D" id="3.30.1490.20">
    <property type="entry name" value="ATP-grasp fold, A domain"/>
    <property type="match status" value="1"/>
</dbReference>
<feature type="binding site" evidence="5">
    <location>
        <position position="218"/>
    </location>
    <ligand>
        <name>ATP</name>
        <dbReference type="ChEBI" id="CHEBI:30616"/>
    </ligand>
</feature>
<evidence type="ECO:0000256" key="6">
    <source>
        <dbReference type="RuleBase" id="RU361200"/>
    </source>
</evidence>
<feature type="binding site" evidence="5">
    <location>
        <position position="112"/>
    </location>
    <ligand>
        <name>ATP</name>
        <dbReference type="ChEBI" id="CHEBI:30616"/>
    </ligand>
</feature>
<dbReference type="InterPro" id="IPR003135">
    <property type="entry name" value="ATP-grasp_carboxylate-amine"/>
</dbReference>
<dbReference type="Gene3D" id="3.30.470.20">
    <property type="entry name" value="ATP-grasp fold, B domain"/>
    <property type="match status" value="1"/>
</dbReference>
<keyword evidence="2 5" id="KW-0547">Nucleotide-binding</keyword>
<dbReference type="NCBIfam" id="NF004676">
    <property type="entry name" value="PRK06019.1-2"/>
    <property type="match status" value="1"/>
</dbReference>
<evidence type="ECO:0000256" key="4">
    <source>
        <dbReference type="ARBA" id="ARBA00022840"/>
    </source>
</evidence>
<evidence type="ECO:0000256" key="3">
    <source>
        <dbReference type="ARBA" id="ARBA00022755"/>
    </source>
</evidence>
<keyword evidence="4 5" id="KW-0067">ATP-binding</keyword>